<evidence type="ECO:0000256" key="2">
    <source>
        <dbReference type="SAM" id="MobiDB-lite"/>
    </source>
</evidence>
<dbReference type="InterPro" id="IPR004000">
    <property type="entry name" value="Actin"/>
</dbReference>
<dbReference type="SMART" id="SM00268">
    <property type="entry name" value="ACTIN"/>
    <property type="match status" value="1"/>
</dbReference>
<evidence type="ECO:0000256" key="1">
    <source>
        <dbReference type="RuleBase" id="RU000487"/>
    </source>
</evidence>
<evidence type="ECO:0000313" key="3">
    <source>
        <dbReference type="EMBL" id="KAB8349509.1"/>
    </source>
</evidence>
<feature type="compositionally biased region" description="Polar residues" evidence="2">
    <location>
        <begin position="595"/>
        <end position="610"/>
    </location>
</feature>
<feature type="region of interest" description="Disordered" evidence="2">
    <location>
        <begin position="571"/>
        <end position="616"/>
    </location>
</feature>
<dbReference type="EMBL" id="VIBQ01000014">
    <property type="protein sequence ID" value="KAB8349509.1"/>
    <property type="molecule type" value="Genomic_DNA"/>
</dbReference>
<reference evidence="3 4" key="1">
    <citation type="submission" date="2019-06" db="EMBL/GenBank/DDBJ databases">
        <title>A chromosomal-level reference genome of Carpinus fangiana (Coryloideae, Betulaceae).</title>
        <authorList>
            <person name="Yang X."/>
            <person name="Wang Z."/>
            <person name="Zhang L."/>
            <person name="Hao G."/>
            <person name="Liu J."/>
            <person name="Yang Y."/>
        </authorList>
    </citation>
    <scope>NUCLEOTIDE SEQUENCE [LARGE SCALE GENOMIC DNA]</scope>
    <source>
        <strain evidence="3">Cfa_2016G</strain>
        <tissue evidence="3">Leaf</tissue>
    </source>
</reference>
<gene>
    <name evidence="3" type="ORF">FH972_023535</name>
</gene>
<proteinExistence type="inferred from homology"/>
<evidence type="ECO:0000313" key="4">
    <source>
        <dbReference type="Proteomes" id="UP000327013"/>
    </source>
</evidence>
<comment type="similarity">
    <text evidence="1">Belongs to the actin family.</text>
</comment>
<feature type="region of interest" description="Disordered" evidence="2">
    <location>
        <begin position="456"/>
        <end position="528"/>
    </location>
</feature>
<feature type="region of interest" description="Disordered" evidence="2">
    <location>
        <begin position="1"/>
        <end position="73"/>
    </location>
</feature>
<sequence length="616" mass="67287">MADPQRTGLTGSPERRPREADSYFANQAPAGLARLTTSRPGFERQSTAPYRTQLASIRSPNSPGPVSPGAPRTPLFNRSFSSPFASPRAEFSASDEVFVLEFGSRYLRIGLGGERRPRCILDFGPSTQRRAGDYSGGLSGAAGSQNIKSVDQQSWGKDHELWQLDLRHVDLGLIKDKIERAVREAMAQQVLIVDDARKRTHLVAVPSNLPLPLLSVILEALFNHAPPPPTICLLTAPVLSLVAAGLRSGLVIDIGWRETTVTAVYEYREIKHARSTRAMKATHWTLTLLLKSHLSGDTLRTPEHLPRTEEEHVSMPISFEDSEDILYRFAWCRSHSPKDTLASQPPPDEPVEIFLPSSNNSTPPRIPLSSFSHPIETALFASDISDPQHTLDDDDLPLSLLAYRTLLALSLDVRHYLIPRIIVTGGGSNIPGLKQRLLGDIATLIDQRRWDPVHNYGSAEAKLPGRRTSSKQEGPRPVEKSVNKDIDPTSTAPPHLQAPLPDPILESIRSRAGPDNPSSSSATPAAVSTNATKVRGVETLGAWAGASLMAGLRIKGAVEIEREKFLQYGLLGPPERTESEEDSKRAKRQSVMPGQLSQQAKAGERSSGTWSLGVFG</sequence>
<dbReference type="AlphaFoldDB" id="A0A5N6KVY9"/>
<protein>
    <recommendedName>
        <fullName evidence="5">Actin-related protein 8</fullName>
    </recommendedName>
</protein>
<dbReference type="OrthoDB" id="337660at2759"/>
<feature type="compositionally biased region" description="Polar residues" evidence="2">
    <location>
        <begin position="35"/>
        <end position="61"/>
    </location>
</feature>
<dbReference type="Proteomes" id="UP000327013">
    <property type="component" value="Unassembled WGS sequence"/>
</dbReference>
<evidence type="ECO:0008006" key="5">
    <source>
        <dbReference type="Google" id="ProtNLM"/>
    </source>
</evidence>
<feature type="compositionally biased region" description="Basic and acidic residues" evidence="2">
    <location>
        <begin position="473"/>
        <end position="487"/>
    </location>
</feature>
<dbReference type="Pfam" id="PF00022">
    <property type="entry name" value="Actin"/>
    <property type="match status" value="1"/>
</dbReference>
<dbReference type="SUPFAM" id="SSF53067">
    <property type="entry name" value="Actin-like ATPase domain"/>
    <property type="match status" value="2"/>
</dbReference>
<dbReference type="CDD" id="cd10207">
    <property type="entry name" value="ASKHA_NBD_Arp10"/>
    <property type="match status" value="1"/>
</dbReference>
<accession>A0A5N6KVY9</accession>
<name>A0A5N6KVY9_9ROSI</name>
<organism evidence="3 4">
    <name type="scientific">Carpinus fangiana</name>
    <dbReference type="NCBI Taxonomy" id="176857"/>
    <lineage>
        <taxon>Eukaryota</taxon>
        <taxon>Viridiplantae</taxon>
        <taxon>Streptophyta</taxon>
        <taxon>Embryophyta</taxon>
        <taxon>Tracheophyta</taxon>
        <taxon>Spermatophyta</taxon>
        <taxon>Magnoliopsida</taxon>
        <taxon>eudicotyledons</taxon>
        <taxon>Gunneridae</taxon>
        <taxon>Pentapetalae</taxon>
        <taxon>rosids</taxon>
        <taxon>fabids</taxon>
        <taxon>Fagales</taxon>
        <taxon>Betulaceae</taxon>
        <taxon>Carpinus</taxon>
    </lineage>
</organism>
<dbReference type="PANTHER" id="PTHR11937">
    <property type="entry name" value="ACTIN"/>
    <property type="match status" value="1"/>
</dbReference>
<feature type="compositionally biased region" description="Low complexity" evidence="2">
    <location>
        <begin position="516"/>
        <end position="528"/>
    </location>
</feature>
<comment type="caution">
    <text evidence="3">The sequence shown here is derived from an EMBL/GenBank/DDBJ whole genome shotgun (WGS) entry which is preliminary data.</text>
</comment>
<dbReference type="Gene3D" id="3.30.420.40">
    <property type="match status" value="2"/>
</dbReference>
<dbReference type="InterPro" id="IPR043129">
    <property type="entry name" value="ATPase_NBD"/>
</dbReference>
<keyword evidence="4" id="KW-1185">Reference proteome</keyword>
<dbReference type="Gene3D" id="3.90.640.10">
    <property type="entry name" value="Actin, Chain A, domain 4"/>
    <property type="match status" value="1"/>
</dbReference>